<dbReference type="EMBL" id="QVFV01000002">
    <property type="protein sequence ID" value="RZM79834.1"/>
    <property type="molecule type" value="Genomic_DNA"/>
</dbReference>
<accession>A0A4Q7EBF7</accession>
<dbReference type="Proteomes" id="UP000292459">
    <property type="component" value="Unassembled WGS sequence"/>
</dbReference>
<evidence type="ECO:0000313" key="3">
    <source>
        <dbReference type="Proteomes" id="UP000292459"/>
    </source>
</evidence>
<evidence type="ECO:0000313" key="2">
    <source>
        <dbReference type="EMBL" id="RZM79834.1"/>
    </source>
</evidence>
<dbReference type="OrthoDB" id="574640at2"/>
<gene>
    <name evidence="2" type="ORF">DYY88_09000</name>
</gene>
<dbReference type="InterPro" id="IPR032806">
    <property type="entry name" value="YbfD_N"/>
</dbReference>
<reference evidence="2 3" key="1">
    <citation type="submission" date="2018-11" db="EMBL/GenBank/DDBJ databases">
        <title>Whole genome sequencing of an environmental sample.</title>
        <authorList>
            <person name="Sarangi A.N."/>
            <person name="Singh D."/>
            <person name="Tripathy S."/>
        </authorList>
    </citation>
    <scope>NUCLEOTIDE SEQUENCE [LARGE SCALE GENOMIC DNA]</scope>
    <source>
        <strain evidence="2 3">Lakshadweep</strain>
    </source>
</reference>
<dbReference type="AlphaFoldDB" id="A0A4Q7EBF7"/>
<protein>
    <recommendedName>
        <fullName evidence="1">H repeat-associated protein N-terminal domain-containing protein</fullName>
    </recommendedName>
</protein>
<name>A0A4Q7EBF7_9CYAN</name>
<evidence type="ECO:0000259" key="1">
    <source>
        <dbReference type="Pfam" id="PF13808"/>
    </source>
</evidence>
<organism evidence="2 3">
    <name type="scientific">Leptolyngbya iicbica LK</name>
    <dbReference type="NCBI Taxonomy" id="2294035"/>
    <lineage>
        <taxon>Bacteria</taxon>
        <taxon>Bacillati</taxon>
        <taxon>Cyanobacteriota</taxon>
        <taxon>Cyanophyceae</taxon>
        <taxon>Leptolyngbyales</taxon>
        <taxon>Leptolyngbyaceae</taxon>
        <taxon>Leptolyngbya group</taxon>
        <taxon>Leptolyngbya</taxon>
        <taxon>Leptolyngbya iicbica</taxon>
    </lineage>
</organism>
<comment type="caution">
    <text evidence="2">The sequence shown here is derived from an EMBL/GenBank/DDBJ whole genome shotgun (WGS) entry which is preliminary data.</text>
</comment>
<dbReference type="Pfam" id="PF13808">
    <property type="entry name" value="DDE_Tnp_1_assoc"/>
    <property type="match status" value="1"/>
</dbReference>
<sequence>MSLIEQLKQIPDERHWRGRRHPLWMVLCLSLLSFLCGYRGYRPLTDFEQQVICK</sequence>
<keyword evidence="3" id="KW-1185">Reference proteome</keyword>
<feature type="domain" description="H repeat-associated protein N-terminal" evidence="1">
    <location>
        <begin position="5"/>
        <end position="49"/>
    </location>
</feature>
<proteinExistence type="predicted"/>